<dbReference type="Proteomes" id="UP000235392">
    <property type="component" value="Unassembled WGS sequence"/>
</dbReference>
<evidence type="ECO:0000313" key="3">
    <source>
        <dbReference type="Proteomes" id="UP000235392"/>
    </source>
</evidence>
<evidence type="ECO:0000313" key="2">
    <source>
        <dbReference type="EMBL" id="PLW17823.1"/>
    </source>
</evidence>
<accession>A0A2N5SX50</accession>
<feature type="region of interest" description="Disordered" evidence="1">
    <location>
        <begin position="312"/>
        <end position="334"/>
    </location>
</feature>
<feature type="region of interest" description="Disordered" evidence="1">
    <location>
        <begin position="478"/>
        <end position="505"/>
    </location>
</feature>
<evidence type="ECO:0000256" key="1">
    <source>
        <dbReference type="SAM" id="MobiDB-lite"/>
    </source>
</evidence>
<reference evidence="2 3" key="1">
    <citation type="submission" date="2017-11" db="EMBL/GenBank/DDBJ databases">
        <title>De novo assembly and phasing of dikaryotic genomes from two isolates of Puccinia coronata f. sp. avenae, the causal agent of oat crown rust.</title>
        <authorList>
            <person name="Miller M.E."/>
            <person name="Zhang Y."/>
            <person name="Omidvar V."/>
            <person name="Sperschneider J."/>
            <person name="Schwessinger B."/>
            <person name="Raley C."/>
            <person name="Palmer J.M."/>
            <person name="Garnica D."/>
            <person name="Upadhyaya N."/>
            <person name="Rathjen J."/>
            <person name="Taylor J.M."/>
            <person name="Park R.F."/>
            <person name="Dodds P.N."/>
            <person name="Hirsch C.D."/>
            <person name="Kianian S.F."/>
            <person name="Figueroa M."/>
        </authorList>
    </citation>
    <scope>NUCLEOTIDE SEQUENCE [LARGE SCALE GENOMIC DNA]</scope>
    <source>
        <strain evidence="2">12SD80</strain>
    </source>
</reference>
<name>A0A2N5SX50_9BASI</name>
<sequence>MEILEFIQELENAAMQDGAQAEDIATQISSFITNQNILKEIKDMSCKLKNDWEILKYQMGQQWGEMMPLMKYTRENLENLIFKARTNGGIQTLKQFQDFSTKVDTIVNYLVRCRHMANIEEIRHSLLNCLTPTIQLAVNKELIRDNQMDVAIDGSYLLPPYKTIIQYIHKELKTMSILEMEEDVFKKAVSDKNQTTQRTTQIPTQSAPVKDQEVEQLTKSLSSWNAQKQPTTFYQSSNVPYQPAQNIKPPEQQFCQYCYMRGHPTGRCNLANFDEIQGLVKREERDFKLPDGSTIPWERNRPYKMAVDQFHSKTSQQGIIQSPPQTQTQNPEQKVPEVQISFGITEEMETTCNLECDSHKDYVSGILPTHSVITPAFTLEENNQLESIDQSQEAAQGHRITQLEGTSPEHSPVMAIVDNQELEQSNYKSIIPPEKSVEEDKIFASTLDPPEEIQFLGNNSPTLLPEGMQHPEEPILEEPQIPDKSSPIAMDRNQPPDKTPHKWPNSEEAEKIKGQISAFDPTVIVHFQITSPPIILQERIRHPPCFKNPKTSIISHQHYLLEEEPVEVRSRIRANSQPSEFGILEHEEFRKKNLTSTSPIDPRILLPIHQHFEEKFKSKKRARIKKWEPINTYNFYPQPCEVF</sequence>
<dbReference type="AlphaFoldDB" id="A0A2N5SX50"/>
<proteinExistence type="predicted"/>
<protein>
    <submittedName>
        <fullName evidence="2">Uncharacterized protein</fullName>
    </submittedName>
</protein>
<comment type="caution">
    <text evidence="2">The sequence shown here is derived from an EMBL/GenBank/DDBJ whole genome shotgun (WGS) entry which is preliminary data.</text>
</comment>
<organism evidence="2 3">
    <name type="scientific">Puccinia coronata f. sp. avenae</name>
    <dbReference type="NCBI Taxonomy" id="200324"/>
    <lineage>
        <taxon>Eukaryota</taxon>
        <taxon>Fungi</taxon>
        <taxon>Dikarya</taxon>
        <taxon>Basidiomycota</taxon>
        <taxon>Pucciniomycotina</taxon>
        <taxon>Pucciniomycetes</taxon>
        <taxon>Pucciniales</taxon>
        <taxon>Pucciniaceae</taxon>
        <taxon>Puccinia</taxon>
    </lineage>
</organism>
<gene>
    <name evidence="2" type="ORF">PCASD_19223</name>
</gene>
<feature type="compositionally biased region" description="Basic and acidic residues" evidence="1">
    <location>
        <begin position="494"/>
        <end position="505"/>
    </location>
</feature>
<dbReference type="EMBL" id="PGCI01000744">
    <property type="protein sequence ID" value="PLW17823.1"/>
    <property type="molecule type" value="Genomic_DNA"/>
</dbReference>
<feature type="compositionally biased region" description="Polar residues" evidence="1">
    <location>
        <begin position="312"/>
        <end position="332"/>
    </location>
</feature>